<dbReference type="GO" id="GO:0003723">
    <property type="term" value="F:RNA binding"/>
    <property type="evidence" value="ECO:0007669"/>
    <property type="project" value="InterPro"/>
</dbReference>
<dbReference type="InterPro" id="IPR001406">
    <property type="entry name" value="PsdUridine_synth_TruA"/>
</dbReference>
<gene>
    <name evidence="4 9" type="primary">truA</name>
    <name evidence="9" type="ORF">GF339_17775</name>
</gene>
<feature type="binding site" evidence="4 6">
    <location>
        <position position="113"/>
    </location>
    <ligand>
        <name>substrate</name>
    </ligand>
</feature>
<comment type="similarity">
    <text evidence="1 4 7">Belongs to the tRNA pseudouridine synthase TruA family.</text>
</comment>
<dbReference type="EC" id="5.4.99.12" evidence="4"/>
<feature type="active site" description="Nucleophile" evidence="4 5">
    <location>
        <position position="53"/>
    </location>
</feature>
<dbReference type="Gene3D" id="3.30.70.580">
    <property type="entry name" value="Pseudouridine synthase I, catalytic domain, N-terminal subdomain"/>
    <property type="match status" value="1"/>
</dbReference>
<comment type="function">
    <text evidence="4">Formation of pseudouridine at positions 38, 39 and 40 in the anticodon stem and loop of transfer RNAs.</text>
</comment>
<dbReference type="CDD" id="cd02570">
    <property type="entry name" value="PseudoU_synth_EcTruA"/>
    <property type="match status" value="1"/>
</dbReference>
<dbReference type="HAMAP" id="MF_00171">
    <property type="entry name" value="TruA"/>
    <property type="match status" value="1"/>
</dbReference>
<protein>
    <recommendedName>
        <fullName evidence="4">tRNA pseudouridine synthase A</fullName>
        <ecNumber evidence="4">5.4.99.12</ecNumber>
    </recommendedName>
    <alternativeName>
        <fullName evidence="4">tRNA pseudouridine(38-40) synthase</fullName>
    </alternativeName>
    <alternativeName>
        <fullName evidence="4">tRNA pseudouridylate synthase I</fullName>
    </alternativeName>
    <alternativeName>
        <fullName evidence="4">tRNA-uridine isomerase I</fullName>
    </alternativeName>
</protein>
<dbReference type="Gene3D" id="3.30.70.660">
    <property type="entry name" value="Pseudouridine synthase I, catalytic domain, C-terminal subdomain"/>
    <property type="match status" value="1"/>
</dbReference>
<evidence type="ECO:0000313" key="9">
    <source>
        <dbReference type="EMBL" id="MBD3326438.1"/>
    </source>
</evidence>
<dbReference type="Proteomes" id="UP000649604">
    <property type="component" value="Unassembled WGS sequence"/>
</dbReference>
<keyword evidence="2 4" id="KW-0819">tRNA processing</keyword>
<dbReference type="InterPro" id="IPR020094">
    <property type="entry name" value="TruA/RsuA/RluB/E/F_N"/>
</dbReference>
<dbReference type="GO" id="GO:0031119">
    <property type="term" value="P:tRNA pseudouridine synthesis"/>
    <property type="evidence" value="ECO:0007669"/>
    <property type="project" value="UniProtKB-UniRule"/>
</dbReference>
<dbReference type="Pfam" id="PF01416">
    <property type="entry name" value="PseudoU_synth_1"/>
    <property type="match status" value="2"/>
</dbReference>
<evidence type="ECO:0000256" key="4">
    <source>
        <dbReference type="HAMAP-Rule" id="MF_00171"/>
    </source>
</evidence>
<dbReference type="FunFam" id="3.30.70.580:FF:000001">
    <property type="entry name" value="tRNA pseudouridine synthase A"/>
    <property type="match status" value="1"/>
</dbReference>
<dbReference type="InterPro" id="IPR020103">
    <property type="entry name" value="PsdUridine_synth_cat_dom_sf"/>
</dbReference>
<sequence>MRNVKLIIQYDGTHYHGWQIQSRHATVQGTVLAAIQTMVPNHPVKFVGASRTDVGVHALGQVGNFWIPREVTLPCAAFYHGLNSLTPDDIIIAEVQEVAEAFHARFDASGKTYCYQILNTPAGSIYHRRFAWHLRSPLNLEAMRHGARWLLGCHDFTSFQASSCGSETAIRTVFALHIQQHHDLIWVVIKANAYLHRMVRTIVGTLVEVGMGRRTSQSVGEILAAKDRRVAGVTAPAHGLFLVRVHYPRHSS</sequence>
<dbReference type="PIRSF" id="PIRSF001430">
    <property type="entry name" value="tRNA_psdUrid_synth"/>
    <property type="match status" value="1"/>
</dbReference>
<dbReference type="GO" id="GO:0160147">
    <property type="term" value="F:tRNA pseudouridine(38-40) synthase activity"/>
    <property type="evidence" value="ECO:0007669"/>
    <property type="project" value="UniProtKB-EC"/>
</dbReference>
<evidence type="ECO:0000256" key="6">
    <source>
        <dbReference type="PIRSR" id="PIRSR001430-2"/>
    </source>
</evidence>
<evidence type="ECO:0000313" key="10">
    <source>
        <dbReference type="Proteomes" id="UP000649604"/>
    </source>
</evidence>
<feature type="domain" description="Pseudouridine synthase I TruA alpha/beta" evidence="8">
    <location>
        <begin position="7"/>
        <end position="107"/>
    </location>
</feature>
<evidence type="ECO:0000256" key="3">
    <source>
        <dbReference type="ARBA" id="ARBA00023235"/>
    </source>
</evidence>
<proteinExistence type="inferred from homology"/>
<feature type="domain" description="Pseudouridine synthase I TruA alpha/beta" evidence="8">
    <location>
        <begin position="148"/>
        <end position="248"/>
    </location>
</feature>
<dbReference type="NCBIfam" id="TIGR00071">
    <property type="entry name" value="hisT_truA"/>
    <property type="match status" value="1"/>
</dbReference>
<comment type="subunit">
    <text evidence="4">Homodimer.</text>
</comment>
<dbReference type="EMBL" id="WJJP01000582">
    <property type="protein sequence ID" value="MBD3326438.1"/>
    <property type="molecule type" value="Genomic_DNA"/>
</dbReference>
<evidence type="ECO:0000256" key="7">
    <source>
        <dbReference type="RuleBase" id="RU003792"/>
    </source>
</evidence>
<organism evidence="9 10">
    <name type="scientific">candidate division KSB3 bacterium</name>
    <dbReference type="NCBI Taxonomy" id="2044937"/>
    <lineage>
        <taxon>Bacteria</taxon>
        <taxon>candidate division KSB3</taxon>
    </lineage>
</organism>
<comment type="caution">
    <text evidence="4">Lacks conserved residue(s) required for the propagation of feature annotation.</text>
</comment>
<dbReference type="SUPFAM" id="SSF55120">
    <property type="entry name" value="Pseudouridine synthase"/>
    <property type="match status" value="1"/>
</dbReference>
<evidence type="ECO:0000259" key="8">
    <source>
        <dbReference type="Pfam" id="PF01416"/>
    </source>
</evidence>
<evidence type="ECO:0000256" key="1">
    <source>
        <dbReference type="ARBA" id="ARBA00009375"/>
    </source>
</evidence>
<dbReference type="PANTHER" id="PTHR11142">
    <property type="entry name" value="PSEUDOURIDYLATE SYNTHASE"/>
    <property type="match status" value="1"/>
</dbReference>
<reference evidence="9" key="1">
    <citation type="submission" date="2019-11" db="EMBL/GenBank/DDBJ databases">
        <title>Microbial mats filling the niche in hypersaline microbial mats.</title>
        <authorList>
            <person name="Wong H.L."/>
            <person name="Macleod F.I."/>
            <person name="White R.A. III"/>
            <person name="Burns B.P."/>
        </authorList>
    </citation>
    <scope>NUCLEOTIDE SEQUENCE</scope>
    <source>
        <strain evidence="9">Rbin_158</strain>
    </source>
</reference>
<comment type="caution">
    <text evidence="9">The sequence shown here is derived from an EMBL/GenBank/DDBJ whole genome shotgun (WGS) entry which is preliminary data.</text>
</comment>
<dbReference type="PANTHER" id="PTHR11142:SF0">
    <property type="entry name" value="TRNA PSEUDOURIDINE SYNTHASE-LIKE 1"/>
    <property type="match status" value="1"/>
</dbReference>
<keyword evidence="3 4" id="KW-0413">Isomerase</keyword>
<name>A0A9D5JY80_9BACT</name>
<evidence type="ECO:0000256" key="5">
    <source>
        <dbReference type="PIRSR" id="PIRSR001430-1"/>
    </source>
</evidence>
<dbReference type="InterPro" id="IPR020095">
    <property type="entry name" value="PsdUridine_synth_TruA_C"/>
</dbReference>
<dbReference type="AlphaFoldDB" id="A0A9D5JY80"/>
<evidence type="ECO:0000256" key="2">
    <source>
        <dbReference type="ARBA" id="ARBA00022694"/>
    </source>
</evidence>
<accession>A0A9D5JY80</accession>
<dbReference type="InterPro" id="IPR020097">
    <property type="entry name" value="PsdUridine_synth_TruA_a/b_dom"/>
</dbReference>
<comment type="catalytic activity">
    <reaction evidence="4 7">
        <text>uridine(38/39/40) in tRNA = pseudouridine(38/39/40) in tRNA</text>
        <dbReference type="Rhea" id="RHEA:22376"/>
        <dbReference type="Rhea" id="RHEA-COMP:10085"/>
        <dbReference type="Rhea" id="RHEA-COMP:10087"/>
        <dbReference type="ChEBI" id="CHEBI:65314"/>
        <dbReference type="ChEBI" id="CHEBI:65315"/>
        <dbReference type="EC" id="5.4.99.12"/>
    </reaction>
</comment>